<name>A0ABW6K767_9BACI</name>
<organism evidence="2 3">
    <name type="scientific">Cytobacillus spartinae</name>
    <dbReference type="NCBI Taxonomy" id="3299023"/>
    <lineage>
        <taxon>Bacteria</taxon>
        <taxon>Bacillati</taxon>
        <taxon>Bacillota</taxon>
        <taxon>Bacilli</taxon>
        <taxon>Bacillales</taxon>
        <taxon>Bacillaceae</taxon>
        <taxon>Cytobacillus</taxon>
    </lineage>
</organism>
<reference evidence="2 3" key="1">
    <citation type="submission" date="2024-08" db="EMBL/GenBank/DDBJ databases">
        <title>Two novel Cytobacillus novel species.</title>
        <authorList>
            <person name="Liu G."/>
        </authorList>
    </citation>
    <scope>NUCLEOTIDE SEQUENCE [LARGE SCALE GENOMIC DNA]</scope>
    <source>
        <strain evidence="2 3">FJAT-54145</strain>
    </source>
</reference>
<evidence type="ECO:0000313" key="2">
    <source>
        <dbReference type="EMBL" id="MFE8700017.1"/>
    </source>
</evidence>
<keyword evidence="1" id="KW-1133">Transmembrane helix</keyword>
<keyword evidence="1" id="KW-0472">Membrane</keyword>
<comment type="caution">
    <text evidence="2">The sequence shown here is derived from an EMBL/GenBank/DDBJ whole genome shotgun (WGS) entry which is preliminary data.</text>
</comment>
<dbReference type="Gene3D" id="2.40.50.120">
    <property type="match status" value="1"/>
</dbReference>
<gene>
    <name evidence="2" type="ORF">ACFYKX_05190</name>
</gene>
<evidence type="ECO:0000313" key="3">
    <source>
        <dbReference type="Proteomes" id="UP001601059"/>
    </source>
</evidence>
<keyword evidence="3" id="KW-1185">Reference proteome</keyword>
<evidence type="ECO:0000256" key="1">
    <source>
        <dbReference type="SAM" id="Phobius"/>
    </source>
</evidence>
<proteinExistence type="predicted"/>
<protein>
    <recommendedName>
        <fullName evidence="4">Tissue inhibitor of metalloproteinase</fullName>
    </recommendedName>
</protein>
<feature type="transmembrane region" description="Helical" evidence="1">
    <location>
        <begin position="164"/>
        <end position="185"/>
    </location>
</feature>
<dbReference type="Proteomes" id="UP001601059">
    <property type="component" value="Unassembled WGS sequence"/>
</dbReference>
<accession>A0ABW6K767</accession>
<dbReference type="RefSeq" id="WP_389358708.1">
    <property type="nucleotide sequence ID" value="NZ_JBIACK010000001.1"/>
</dbReference>
<dbReference type="EMBL" id="JBIACK010000001">
    <property type="protein sequence ID" value="MFE8700017.1"/>
    <property type="molecule type" value="Genomic_DNA"/>
</dbReference>
<dbReference type="InterPro" id="IPR008993">
    <property type="entry name" value="TIMP-like_OB-fold"/>
</dbReference>
<evidence type="ECO:0008006" key="4">
    <source>
        <dbReference type="Google" id="ProtNLM"/>
    </source>
</evidence>
<dbReference type="PROSITE" id="PS51257">
    <property type="entry name" value="PROKAR_LIPOPROTEIN"/>
    <property type="match status" value="1"/>
</dbReference>
<sequence>MIKRMLLVPLLCLCLGLIFLTIAPSTGYACSCAGPSSVIEELEHSKAVFTGIVLDIRERKSFEGYVTKKVLFDVSLSWKGVSESQIIIVTGQGGGDCGFEFRIGEEYLVYANKSPLYGENEALSTGICDRTTEISVAAEDILILGKGETPNKVVDLTNKMQNSWLYSLWITACILVAGLIIYLIWKRKKA</sequence>
<dbReference type="SUPFAM" id="SSF50242">
    <property type="entry name" value="TIMP-like"/>
    <property type="match status" value="1"/>
</dbReference>
<keyword evidence="1" id="KW-0812">Transmembrane</keyword>